<feature type="compositionally biased region" description="Low complexity" evidence="1">
    <location>
        <begin position="494"/>
        <end position="507"/>
    </location>
</feature>
<comment type="caution">
    <text evidence="2">The sequence shown here is derived from an EMBL/GenBank/DDBJ whole genome shotgun (WGS) entry which is preliminary data.</text>
</comment>
<feature type="region of interest" description="Disordered" evidence="1">
    <location>
        <begin position="256"/>
        <end position="333"/>
    </location>
</feature>
<feature type="compositionally biased region" description="Basic and acidic residues" evidence="1">
    <location>
        <begin position="264"/>
        <end position="312"/>
    </location>
</feature>
<evidence type="ECO:0000313" key="2">
    <source>
        <dbReference type="EMBL" id="KAF9069495.1"/>
    </source>
</evidence>
<feature type="region of interest" description="Disordered" evidence="1">
    <location>
        <begin position="530"/>
        <end position="580"/>
    </location>
</feature>
<keyword evidence="3" id="KW-1185">Reference proteome</keyword>
<proteinExistence type="predicted"/>
<protein>
    <submittedName>
        <fullName evidence="2">Uncharacterized protein</fullName>
    </submittedName>
</protein>
<sequence length="580" mass="64256">MPLLDRPKIYAQQLSDVENGLAVWKPHPGYSMDSGGDVQKLRPRVRPGDVGCVETDGTFTRLFNIHLDLQDPEQGRARFPNPADFERIPLDPASINFVTEAPNTYRSRKRVNILAAAGPKKVPLPVAVNGSTSFTFERNTSAMLAFFDDGVREDADIETTYKTQLIKNGAKWLAIAQTQKSSRRLEDIILVTGCTRVRSWAMGVVEDESMAANLSLSVGFTPDNTVGLEVSTGIRYEISGGSFIHHGPTERLLRNISSWQGGGEGERGGPRTRRGRGDYWGRGRSDMRLRRGDSRGRGREDRRSRGRDEDTSHITSTITASSSSSAETSPELERTNAINKWSDQCIFIRGFRLKQRKITGQKIPTRLKAAAEPRQPKKDREPDGLNEMLWLSEEEQESEYEEEITWDHMHTALDYILDKSDADYAVVHERDLLAYVKDIEHNLVCVTVDQVLKDLSPEVSVREYNGTKVGVLSEYINTEPLPQQQRLESSADVTTQGSSSGTTTGSTYMDGLQSFGSPQFITIAGDSATNYLSSSAGSDQESSTQLRPLLDSPPNKRSGGPQQDDPGHDQGVLEQSGTTK</sequence>
<dbReference type="EMBL" id="JADNRY010000050">
    <property type="protein sequence ID" value="KAF9069495.1"/>
    <property type="molecule type" value="Genomic_DNA"/>
</dbReference>
<gene>
    <name evidence="2" type="ORF">BDP27DRAFT_1325449</name>
</gene>
<feature type="compositionally biased region" description="Polar residues" evidence="1">
    <location>
        <begin position="480"/>
        <end position="493"/>
    </location>
</feature>
<feature type="compositionally biased region" description="Low complexity" evidence="1">
    <location>
        <begin position="313"/>
        <end position="329"/>
    </location>
</feature>
<dbReference type="AlphaFoldDB" id="A0A9P5U737"/>
<organism evidence="2 3">
    <name type="scientific">Rhodocollybia butyracea</name>
    <dbReference type="NCBI Taxonomy" id="206335"/>
    <lineage>
        <taxon>Eukaryota</taxon>
        <taxon>Fungi</taxon>
        <taxon>Dikarya</taxon>
        <taxon>Basidiomycota</taxon>
        <taxon>Agaricomycotina</taxon>
        <taxon>Agaricomycetes</taxon>
        <taxon>Agaricomycetidae</taxon>
        <taxon>Agaricales</taxon>
        <taxon>Marasmiineae</taxon>
        <taxon>Omphalotaceae</taxon>
        <taxon>Rhodocollybia</taxon>
    </lineage>
</organism>
<name>A0A9P5U737_9AGAR</name>
<dbReference type="OrthoDB" id="3060094at2759"/>
<reference evidence="2" key="1">
    <citation type="submission" date="2020-11" db="EMBL/GenBank/DDBJ databases">
        <authorList>
            <consortium name="DOE Joint Genome Institute"/>
            <person name="Ahrendt S."/>
            <person name="Riley R."/>
            <person name="Andreopoulos W."/>
            <person name="Labutti K."/>
            <person name="Pangilinan J."/>
            <person name="Ruiz-Duenas F.J."/>
            <person name="Barrasa J.M."/>
            <person name="Sanchez-Garcia M."/>
            <person name="Camarero S."/>
            <person name="Miyauchi S."/>
            <person name="Serrano A."/>
            <person name="Linde D."/>
            <person name="Babiker R."/>
            <person name="Drula E."/>
            <person name="Ayuso-Fernandez I."/>
            <person name="Pacheco R."/>
            <person name="Padilla G."/>
            <person name="Ferreira P."/>
            <person name="Barriuso J."/>
            <person name="Kellner H."/>
            <person name="Castanera R."/>
            <person name="Alfaro M."/>
            <person name="Ramirez L."/>
            <person name="Pisabarro A.G."/>
            <person name="Kuo A."/>
            <person name="Tritt A."/>
            <person name="Lipzen A."/>
            <person name="He G."/>
            <person name="Yan M."/>
            <person name="Ng V."/>
            <person name="Cullen D."/>
            <person name="Martin F."/>
            <person name="Rosso M.-N."/>
            <person name="Henrissat B."/>
            <person name="Hibbett D."/>
            <person name="Martinez A.T."/>
            <person name="Grigoriev I.V."/>
        </authorList>
    </citation>
    <scope>NUCLEOTIDE SEQUENCE</scope>
    <source>
        <strain evidence="2">AH 40177</strain>
    </source>
</reference>
<evidence type="ECO:0000256" key="1">
    <source>
        <dbReference type="SAM" id="MobiDB-lite"/>
    </source>
</evidence>
<feature type="compositionally biased region" description="Polar residues" evidence="1">
    <location>
        <begin position="530"/>
        <end position="546"/>
    </location>
</feature>
<feature type="region of interest" description="Disordered" evidence="1">
    <location>
        <begin position="480"/>
        <end position="511"/>
    </location>
</feature>
<accession>A0A9P5U737</accession>
<evidence type="ECO:0000313" key="3">
    <source>
        <dbReference type="Proteomes" id="UP000772434"/>
    </source>
</evidence>
<dbReference type="Proteomes" id="UP000772434">
    <property type="component" value="Unassembled WGS sequence"/>
</dbReference>